<dbReference type="Pfam" id="PF00158">
    <property type="entry name" value="Sigma54_activat"/>
    <property type="match status" value="1"/>
</dbReference>
<dbReference type="PROSITE" id="PS50045">
    <property type="entry name" value="SIGMA54_INTERACT_4"/>
    <property type="match status" value="1"/>
</dbReference>
<dbReference type="RefSeq" id="WP_132977343.1">
    <property type="nucleotide sequence ID" value="NZ_SMAO01000005.1"/>
</dbReference>
<protein>
    <submittedName>
        <fullName evidence="6">DNA-binding NtrC family response regulator</fullName>
    </submittedName>
</protein>
<proteinExistence type="predicted"/>
<dbReference type="SUPFAM" id="SSF52540">
    <property type="entry name" value="P-loop containing nucleoside triphosphate hydrolases"/>
    <property type="match status" value="1"/>
</dbReference>
<keyword evidence="4" id="KW-0804">Transcription</keyword>
<feature type="domain" description="Sigma-54 factor interaction" evidence="5">
    <location>
        <begin position="149"/>
        <end position="378"/>
    </location>
</feature>
<evidence type="ECO:0000256" key="2">
    <source>
        <dbReference type="ARBA" id="ARBA00022840"/>
    </source>
</evidence>
<gene>
    <name evidence="6" type="ORF">EDC35_105177</name>
</gene>
<dbReference type="Pfam" id="PF20161">
    <property type="entry name" value="VpsR"/>
    <property type="match status" value="1"/>
</dbReference>
<evidence type="ECO:0000256" key="1">
    <source>
        <dbReference type="ARBA" id="ARBA00022741"/>
    </source>
</evidence>
<dbReference type="InterPro" id="IPR003593">
    <property type="entry name" value="AAA+_ATPase"/>
</dbReference>
<dbReference type="InterPro" id="IPR009057">
    <property type="entry name" value="Homeodomain-like_sf"/>
</dbReference>
<dbReference type="InterPro" id="IPR058031">
    <property type="entry name" value="AAA_lid_NorR"/>
</dbReference>
<evidence type="ECO:0000313" key="6">
    <source>
        <dbReference type="EMBL" id="TCT20738.1"/>
    </source>
</evidence>
<dbReference type="InterPro" id="IPR002078">
    <property type="entry name" value="Sigma_54_int"/>
</dbReference>
<dbReference type="EMBL" id="SMAO01000005">
    <property type="protein sequence ID" value="TCT20738.1"/>
    <property type="molecule type" value="Genomic_DNA"/>
</dbReference>
<dbReference type="Pfam" id="PF02954">
    <property type="entry name" value="HTH_8"/>
    <property type="match status" value="1"/>
</dbReference>
<dbReference type="GO" id="GO:0006355">
    <property type="term" value="P:regulation of DNA-templated transcription"/>
    <property type="evidence" value="ECO:0007669"/>
    <property type="project" value="InterPro"/>
</dbReference>
<dbReference type="InterPro" id="IPR027417">
    <property type="entry name" value="P-loop_NTPase"/>
</dbReference>
<dbReference type="InterPro" id="IPR045343">
    <property type="entry name" value="VpsR"/>
</dbReference>
<reference evidence="6 7" key="1">
    <citation type="submission" date="2019-03" db="EMBL/GenBank/DDBJ databases">
        <title>Genomic Encyclopedia of Type Strains, Phase IV (KMG-IV): sequencing the most valuable type-strain genomes for metagenomic binning, comparative biology and taxonomic classification.</title>
        <authorList>
            <person name="Goeker M."/>
        </authorList>
    </citation>
    <scope>NUCLEOTIDE SEQUENCE [LARGE SCALE GENOMIC DNA]</scope>
    <source>
        <strain evidence="6 7">DSM 13587</strain>
    </source>
</reference>
<dbReference type="PANTHER" id="PTHR32071:SF120">
    <property type="entry name" value="TRANSCRIPTIONAL REGULATOR-RELATED"/>
    <property type="match status" value="1"/>
</dbReference>
<dbReference type="GO" id="GO:0043565">
    <property type="term" value="F:sequence-specific DNA binding"/>
    <property type="evidence" value="ECO:0007669"/>
    <property type="project" value="InterPro"/>
</dbReference>
<evidence type="ECO:0000259" key="5">
    <source>
        <dbReference type="PROSITE" id="PS50045"/>
    </source>
</evidence>
<comment type="caution">
    <text evidence="6">The sequence shown here is derived from an EMBL/GenBank/DDBJ whole genome shotgun (WGS) entry which is preliminary data.</text>
</comment>
<dbReference type="Gene3D" id="1.10.10.60">
    <property type="entry name" value="Homeodomain-like"/>
    <property type="match status" value="1"/>
</dbReference>
<evidence type="ECO:0000256" key="4">
    <source>
        <dbReference type="ARBA" id="ARBA00023163"/>
    </source>
</evidence>
<dbReference type="Gene3D" id="1.10.8.60">
    <property type="match status" value="1"/>
</dbReference>
<dbReference type="InterPro" id="IPR002197">
    <property type="entry name" value="HTH_Fis"/>
</dbReference>
<evidence type="ECO:0000313" key="7">
    <source>
        <dbReference type="Proteomes" id="UP000295717"/>
    </source>
</evidence>
<dbReference type="SUPFAM" id="SSF46689">
    <property type="entry name" value="Homeodomain-like"/>
    <property type="match status" value="1"/>
</dbReference>
<keyword evidence="3" id="KW-0805">Transcription regulation</keyword>
<dbReference type="GO" id="GO:0005524">
    <property type="term" value="F:ATP binding"/>
    <property type="evidence" value="ECO:0007669"/>
    <property type="project" value="UniProtKB-KW"/>
</dbReference>
<keyword evidence="1" id="KW-0547">Nucleotide-binding</keyword>
<keyword evidence="6" id="KW-0238">DNA-binding</keyword>
<dbReference type="Proteomes" id="UP000295717">
    <property type="component" value="Unassembled WGS sequence"/>
</dbReference>
<name>A0A4R3MW02_9GAMM</name>
<dbReference type="SMART" id="SM00382">
    <property type="entry name" value="AAA"/>
    <property type="match status" value="1"/>
</dbReference>
<dbReference type="PANTHER" id="PTHR32071">
    <property type="entry name" value="TRANSCRIPTIONAL REGULATORY PROTEIN"/>
    <property type="match status" value="1"/>
</dbReference>
<dbReference type="AlphaFoldDB" id="A0A4R3MW02"/>
<dbReference type="OrthoDB" id="9804019at2"/>
<dbReference type="Pfam" id="PF25601">
    <property type="entry name" value="AAA_lid_14"/>
    <property type="match status" value="1"/>
</dbReference>
<dbReference type="PRINTS" id="PR01590">
    <property type="entry name" value="HTHFIS"/>
</dbReference>
<dbReference type="CDD" id="cd00009">
    <property type="entry name" value="AAA"/>
    <property type="match status" value="1"/>
</dbReference>
<dbReference type="FunFam" id="3.40.50.300:FF:000006">
    <property type="entry name" value="DNA-binding transcriptional regulator NtrC"/>
    <property type="match status" value="1"/>
</dbReference>
<organism evidence="6 7">
    <name type="scientific">Thiobaca trueperi</name>
    <dbReference type="NCBI Taxonomy" id="127458"/>
    <lineage>
        <taxon>Bacteria</taxon>
        <taxon>Pseudomonadati</taxon>
        <taxon>Pseudomonadota</taxon>
        <taxon>Gammaproteobacteria</taxon>
        <taxon>Chromatiales</taxon>
        <taxon>Chromatiaceae</taxon>
        <taxon>Thiobaca</taxon>
    </lineage>
</organism>
<accession>A0A4R3MW02</accession>
<keyword evidence="7" id="KW-1185">Reference proteome</keyword>
<keyword evidence="2" id="KW-0067">ATP-binding</keyword>
<sequence length="479" mass="53015">MRNLLVVSQSHLPGDIVSLLERKHWAVIHAQDLKIARHLDMQHHFLVGCVVLHNTKNTQLTERLQAPVLSLPHIKWIAALDEELVEMLDIKRFITESLYDFQVFPIEGARLATVLGHAYGMAKIERELQHSDQLPPTSHAPDFPGRFGVIGKSTVMLTLYRMLQRAAESDASVLITGPTGTGKELAARAIHSHSARAEGPFVAINCAAITPTLLQSELFGHEKGAFTSASTRKTGYIQTAVGGTLFLDEIGDLPLESQAALLRFLEDKIVTPVGSTRGKEVDVRIIASTNVDLEQAIQDKRFRADLYYRLAFLTIQTPGLSSREEDIELLAKYFLAEVMVTAGTRRLRFSEAALAVMRGYAWPGNVRELRSVVFQAALSCEGLAIRPENLKIHLDSPALKIEFPMETREASGTHHRNSNGSAILGSLKNAREQSEKRNLEFALERHASNVTRAAQDLGVSRMTLYRLMAKHGLARSGAN</sequence>
<dbReference type="Gene3D" id="3.40.50.300">
    <property type="entry name" value="P-loop containing nucleotide triphosphate hydrolases"/>
    <property type="match status" value="1"/>
</dbReference>
<evidence type="ECO:0000256" key="3">
    <source>
        <dbReference type="ARBA" id="ARBA00023015"/>
    </source>
</evidence>